<dbReference type="InterPro" id="IPR011335">
    <property type="entry name" value="Restrct_endonuc-II-like"/>
</dbReference>
<sequence length="327" mass="36625">MWHLDCGVWITSAAHRCAVDHVRMPRPTSPLPEWLGSGPFRVRDAHAKGVGEERMRSPDLSAPFRGLRVAGPADMSVLGRCAVYAEGMPPGQFFSHRTAARILGLPLPWPEAEDEPLHVCVYRPDRAPRMAGIVGHDVRVDSIRTLTVNGWFVADAVGVFRQLSNELRLHDLVALGDAIVRGPRPLASLEQLRATTSMRPSYRGIATVRDAVPFIRAGSESPRESRLRMIIVGSGLPEPELNVDVRDAFGRFLGRGDMVYPDWKVLVEYEGDQHRTEQRQYQRDVDRLEGFTASGWQVIRVLNHHLSDEAAVVRRIRDALIRGGWRS</sequence>
<comment type="caution">
    <text evidence="2">The sequence shown here is derived from an EMBL/GenBank/DDBJ whole genome shotgun (WGS) entry which is preliminary data.</text>
</comment>
<evidence type="ECO:0000313" key="3">
    <source>
        <dbReference type="Proteomes" id="UP000309133"/>
    </source>
</evidence>
<dbReference type="Pfam" id="PF04480">
    <property type="entry name" value="DUF559"/>
    <property type="match status" value="1"/>
</dbReference>
<dbReference type="EMBL" id="SSSM01000003">
    <property type="protein sequence ID" value="THG31828.1"/>
    <property type="molecule type" value="Genomic_DNA"/>
</dbReference>
<evidence type="ECO:0000259" key="1">
    <source>
        <dbReference type="Pfam" id="PF04480"/>
    </source>
</evidence>
<evidence type="ECO:0000313" key="2">
    <source>
        <dbReference type="EMBL" id="THG31828.1"/>
    </source>
</evidence>
<dbReference type="Gene3D" id="3.40.960.10">
    <property type="entry name" value="VSR Endonuclease"/>
    <property type="match status" value="1"/>
</dbReference>
<gene>
    <name evidence="2" type="ORF">E6C64_07200</name>
</gene>
<organism evidence="2 3">
    <name type="scientific">Naasia lichenicola</name>
    <dbReference type="NCBI Taxonomy" id="2565933"/>
    <lineage>
        <taxon>Bacteria</taxon>
        <taxon>Bacillati</taxon>
        <taxon>Actinomycetota</taxon>
        <taxon>Actinomycetes</taxon>
        <taxon>Micrococcales</taxon>
        <taxon>Microbacteriaceae</taxon>
        <taxon>Naasia</taxon>
    </lineage>
</organism>
<reference evidence="2 3" key="1">
    <citation type="submission" date="2019-04" db="EMBL/GenBank/DDBJ databases">
        <authorList>
            <person name="Jiang L."/>
        </authorList>
    </citation>
    <scope>NUCLEOTIDE SEQUENCE [LARGE SCALE GENOMIC DNA]</scope>
    <source>
        <strain evidence="2 3">YIM 131853</strain>
    </source>
</reference>
<keyword evidence="3" id="KW-1185">Reference proteome</keyword>
<protein>
    <submittedName>
        <fullName evidence="2">DUF559 domain-containing protein</fullName>
    </submittedName>
</protein>
<accession>A0A4S4FNM0</accession>
<dbReference type="InterPro" id="IPR007569">
    <property type="entry name" value="DUF559"/>
</dbReference>
<feature type="domain" description="DUF559" evidence="1">
    <location>
        <begin position="259"/>
        <end position="319"/>
    </location>
</feature>
<proteinExistence type="predicted"/>
<dbReference type="SUPFAM" id="SSF52980">
    <property type="entry name" value="Restriction endonuclease-like"/>
    <property type="match status" value="1"/>
</dbReference>
<name>A0A4S4FNM0_9MICO</name>
<dbReference type="Proteomes" id="UP000309133">
    <property type="component" value="Unassembled WGS sequence"/>
</dbReference>
<dbReference type="AlphaFoldDB" id="A0A4S4FNM0"/>